<keyword evidence="4" id="KW-0145">Chemotaxis</keyword>
<dbReference type="SUPFAM" id="SSF58104">
    <property type="entry name" value="Methyl-accepting chemotaxis protein (MCP) signaling domain"/>
    <property type="match status" value="1"/>
</dbReference>
<evidence type="ECO:0000256" key="4">
    <source>
        <dbReference type="ARBA" id="ARBA00022500"/>
    </source>
</evidence>
<evidence type="ECO:0000256" key="3">
    <source>
        <dbReference type="ARBA" id="ARBA00022481"/>
    </source>
</evidence>
<dbReference type="SMART" id="SM00304">
    <property type="entry name" value="HAMP"/>
    <property type="match status" value="1"/>
</dbReference>
<keyword evidence="10" id="KW-0807">Transducer</keyword>
<dbReference type="InterPro" id="IPR000014">
    <property type="entry name" value="PAS"/>
</dbReference>
<keyword evidence="8 11" id="KW-0472">Membrane</keyword>
<dbReference type="GO" id="GO:0007165">
    <property type="term" value="P:signal transduction"/>
    <property type="evidence" value="ECO:0007669"/>
    <property type="project" value="UniProtKB-KW"/>
</dbReference>
<gene>
    <name evidence="15" type="ORF">H3H39_22880</name>
</gene>
<sequence length="526" mass="55404">MRQNLPVTNVEFLLDEGKCIVSKTDLRGKIVYVNPCFVEVSGFSEQELLGAPHNLVRHPDMPPAAFADLWMTLKAGLPWSGLVKNRCKNGDFYWVEANVSPMRENGRVVGYISVRTTPARARVEAAAAVYRSLAAGNPARLALHQGQLRRSGWGGLWLRMKNLSTEWRAIGALATVAMLLLGGGGAGALLLGGRAGAWFAAGGLFGATLIGLLWHGLQVSFVAPLRDAIRAVRAIASGELGGRLDIRRDDDVGQLLRATQQMNLNLGAIIGDVHDNVDNIRAAARDVAAGNADLAARTAAQAASLEESAASVERLAGTVQQTARHAQHASELMAHATGVARQGGEAIGRMGATMGDISLAGKRIEDMIALIEGIAFQTNLLALNAAVEAARAGEQGRGFAVVAAEVRHLAQRSTAAAKEIKAQLGDTVDKVAQGNLLVTDAGQTARDIIGAVEHAAGLMREIAVASSEQSADIGQVSRAMEEMDENTRQNATLVEQAAMAAASLHDQAGRLTQAISLFTLARPAVT</sequence>
<evidence type="ECO:0000256" key="9">
    <source>
        <dbReference type="ARBA" id="ARBA00029447"/>
    </source>
</evidence>
<dbReference type="PROSITE" id="PS50112">
    <property type="entry name" value="PAS"/>
    <property type="match status" value="1"/>
</dbReference>
<dbReference type="NCBIfam" id="TIGR00229">
    <property type="entry name" value="sensory_box"/>
    <property type="match status" value="1"/>
</dbReference>
<dbReference type="InterPro" id="IPR035965">
    <property type="entry name" value="PAS-like_dom_sf"/>
</dbReference>
<dbReference type="PANTHER" id="PTHR43531:SF14">
    <property type="entry name" value="METHYL-ACCEPTING CHEMOTAXIS PROTEIN I-RELATED"/>
    <property type="match status" value="1"/>
</dbReference>
<evidence type="ECO:0000259" key="14">
    <source>
        <dbReference type="PROSITE" id="PS50885"/>
    </source>
</evidence>
<feature type="domain" description="Methyl-accepting transducer" evidence="12">
    <location>
        <begin position="276"/>
        <end position="505"/>
    </location>
</feature>
<dbReference type="PROSITE" id="PS50885">
    <property type="entry name" value="HAMP"/>
    <property type="match status" value="1"/>
</dbReference>
<evidence type="ECO:0000256" key="5">
    <source>
        <dbReference type="ARBA" id="ARBA00022519"/>
    </source>
</evidence>
<dbReference type="PROSITE" id="PS50111">
    <property type="entry name" value="CHEMOTAXIS_TRANSDUC_2"/>
    <property type="match status" value="1"/>
</dbReference>
<evidence type="ECO:0000256" key="6">
    <source>
        <dbReference type="ARBA" id="ARBA00022692"/>
    </source>
</evidence>
<evidence type="ECO:0000313" key="16">
    <source>
        <dbReference type="Proteomes" id="UP000573499"/>
    </source>
</evidence>
<dbReference type="CDD" id="cd06225">
    <property type="entry name" value="HAMP"/>
    <property type="match status" value="1"/>
</dbReference>
<dbReference type="Pfam" id="PF00672">
    <property type="entry name" value="HAMP"/>
    <property type="match status" value="1"/>
</dbReference>
<dbReference type="Gene3D" id="3.30.450.20">
    <property type="entry name" value="PAS domain"/>
    <property type="match status" value="1"/>
</dbReference>
<dbReference type="PANTHER" id="PTHR43531">
    <property type="entry name" value="PROTEIN ICFG"/>
    <property type="match status" value="1"/>
</dbReference>
<comment type="subcellular location">
    <subcellularLocation>
        <location evidence="1">Cell inner membrane</location>
        <topology evidence="1">Multi-pass membrane protein</topology>
    </subcellularLocation>
</comment>
<dbReference type="InterPro" id="IPR003660">
    <property type="entry name" value="HAMP_dom"/>
</dbReference>
<feature type="transmembrane region" description="Helical" evidence="11">
    <location>
        <begin position="197"/>
        <end position="217"/>
    </location>
</feature>
<evidence type="ECO:0000256" key="11">
    <source>
        <dbReference type="SAM" id="Phobius"/>
    </source>
</evidence>
<feature type="transmembrane region" description="Helical" evidence="11">
    <location>
        <begin position="169"/>
        <end position="191"/>
    </location>
</feature>
<proteinExistence type="inferred from homology"/>
<evidence type="ECO:0000259" key="13">
    <source>
        <dbReference type="PROSITE" id="PS50112"/>
    </source>
</evidence>
<dbReference type="GO" id="GO:0005886">
    <property type="term" value="C:plasma membrane"/>
    <property type="evidence" value="ECO:0007669"/>
    <property type="project" value="UniProtKB-SubCell"/>
</dbReference>
<dbReference type="GO" id="GO:0052131">
    <property type="term" value="P:positive aerotaxis"/>
    <property type="evidence" value="ECO:0007669"/>
    <property type="project" value="UniProtKB-ARBA"/>
</dbReference>
<evidence type="ECO:0000256" key="2">
    <source>
        <dbReference type="ARBA" id="ARBA00022475"/>
    </source>
</evidence>
<dbReference type="FunFam" id="3.30.450.20:FF:000046">
    <property type="entry name" value="Aerotaxis sensor receptor"/>
    <property type="match status" value="1"/>
</dbReference>
<keyword evidence="5" id="KW-0997">Cell inner membrane</keyword>
<keyword evidence="7 11" id="KW-1133">Transmembrane helix</keyword>
<dbReference type="InterPro" id="IPR004090">
    <property type="entry name" value="Chemotax_Me-accpt_rcpt"/>
</dbReference>
<dbReference type="InterPro" id="IPR051310">
    <property type="entry name" value="MCP_chemotaxis"/>
</dbReference>
<evidence type="ECO:0000256" key="8">
    <source>
        <dbReference type="ARBA" id="ARBA00023136"/>
    </source>
</evidence>
<keyword evidence="16" id="KW-1185">Reference proteome</keyword>
<dbReference type="InterPro" id="IPR013655">
    <property type="entry name" value="PAS_fold_3"/>
</dbReference>
<evidence type="ECO:0000256" key="10">
    <source>
        <dbReference type="PROSITE-ProRule" id="PRU00284"/>
    </source>
</evidence>
<dbReference type="InterPro" id="IPR004089">
    <property type="entry name" value="MCPsignal_dom"/>
</dbReference>
<dbReference type="EMBL" id="JACEZU010000013">
    <property type="protein sequence ID" value="MBA5689899.1"/>
    <property type="molecule type" value="Genomic_DNA"/>
</dbReference>
<dbReference type="Pfam" id="PF00015">
    <property type="entry name" value="MCPsignal"/>
    <property type="match status" value="1"/>
</dbReference>
<dbReference type="SUPFAM" id="SSF55785">
    <property type="entry name" value="PYP-like sensor domain (PAS domain)"/>
    <property type="match status" value="1"/>
</dbReference>
<dbReference type="FunFam" id="1.10.287.950:FF:000001">
    <property type="entry name" value="Methyl-accepting chemotaxis sensory transducer"/>
    <property type="match status" value="1"/>
</dbReference>
<dbReference type="CDD" id="cd11386">
    <property type="entry name" value="MCP_signal"/>
    <property type="match status" value="1"/>
</dbReference>
<protein>
    <submittedName>
        <fullName evidence="15">PAS domain-containing protein</fullName>
    </submittedName>
</protein>
<dbReference type="Pfam" id="PF08447">
    <property type="entry name" value="PAS_3"/>
    <property type="match status" value="1"/>
</dbReference>
<comment type="similarity">
    <text evidence="9">Belongs to the methyl-accepting chemotaxis (MCP) protein family.</text>
</comment>
<organism evidence="15 16">
    <name type="scientific">Rugamonas apoptosis</name>
    <dbReference type="NCBI Taxonomy" id="2758570"/>
    <lineage>
        <taxon>Bacteria</taxon>
        <taxon>Pseudomonadati</taxon>
        <taxon>Pseudomonadota</taxon>
        <taxon>Betaproteobacteria</taxon>
        <taxon>Burkholderiales</taxon>
        <taxon>Oxalobacteraceae</taxon>
        <taxon>Telluria group</taxon>
        <taxon>Rugamonas</taxon>
    </lineage>
</organism>
<dbReference type="SMART" id="SM00283">
    <property type="entry name" value="MA"/>
    <property type="match status" value="1"/>
</dbReference>
<evidence type="ECO:0000256" key="1">
    <source>
        <dbReference type="ARBA" id="ARBA00004429"/>
    </source>
</evidence>
<dbReference type="CDD" id="cd00130">
    <property type="entry name" value="PAS"/>
    <property type="match status" value="1"/>
</dbReference>
<feature type="domain" description="PAS" evidence="13">
    <location>
        <begin position="25"/>
        <end position="50"/>
    </location>
</feature>
<keyword evidence="2" id="KW-1003">Cell membrane</keyword>
<feature type="domain" description="HAMP" evidence="14">
    <location>
        <begin position="219"/>
        <end position="271"/>
    </location>
</feature>
<dbReference type="InterPro" id="IPR001610">
    <property type="entry name" value="PAC"/>
</dbReference>
<evidence type="ECO:0000259" key="12">
    <source>
        <dbReference type="PROSITE" id="PS50111"/>
    </source>
</evidence>
<dbReference type="Proteomes" id="UP000573499">
    <property type="component" value="Unassembled WGS sequence"/>
</dbReference>
<dbReference type="AlphaFoldDB" id="A0A7W2IMR2"/>
<evidence type="ECO:0000256" key="7">
    <source>
        <dbReference type="ARBA" id="ARBA00022989"/>
    </source>
</evidence>
<dbReference type="GO" id="GO:0004888">
    <property type="term" value="F:transmembrane signaling receptor activity"/>
    <property type="evidence" value="ECO:0007669"/>
    <property type="project" value="InterPro"/>
</dbReference>
<accession>A0A7W2IMR2</accession>
<dbReference type="RefSeq" id="WP_182156699.1">
    <property type="nucleotide sequence ID" value="NZ_JACEZU010000013.1"/>
</dbReference>
<name>A0A7W2IMR2_9BURK</name>
<keyword evidence="3" id="KW-0488">Methylation</keyword>
<comment type="caution">
    <text evidence="15">The sequence shown here is derived from an EMBL/GenBank/DDBJ whole genome shotgun (WGS) entry which is preliminary data.</text>
</comment>
<dbReference type="PRINTS" id="PR00260">
    <property type="entry name" value="CHEMTRNSDUCR"/>
</dbReference>
<keyword evidence="6 11" id="KW-0812">Transmembrane</keyword>
<reference evidence="15 16" key="1">
    <citation type="submission" date="2020-07" db="EMBL/GenBank/DDBJ databases">
        <title>Novel species isolated from subtropical streams in China.</title>
        <authorList>
            <person name="Lu H."/>
        </authorList>
    </citation>
    <scope>NUCLEOTIDE SEQUENCE [LARGE SCALE GENOMIC DNA]</scope>
    <source>
        <strain evidence="15 16">LX47W</strain>
    </source>
</reference>
<evidence type="ECO:0000313" key="15">
    <source>
        <dbReference type="EMBL" id="MBA5689899.1"/>
    </source>
</evidence>
<dbReference type="SMART" id="SM00091">
    <property type="entry name" value="PAS"/>
    <property type="match status" value="1"/>
</dbReference>
<dbReference type="SMART" id="SM00086">
    <property type="entry name" value="PAC"/>
    <property type="match status" value="1"/>
</dbReference>
<dbReference type="Gene3D" id="1.10.287.950">
    <property type="entry name" value="Methyl-accepting chemotaxis protein"/>
    <property type="match status" value="1"/>
</dbReference>